<evidence type="ECO:0000313" key="4">
    <source>
        <dbReference type="Proteomes" id="UP000230821"/>
    </source>
</evidence>
<keyword evidence="1" id="KW-0328">Glycosyltransferase</keyword>
<protein>
    <submittedName>
        <fullName evidence="3">Uncharacterized protein</fullName>
    </submittedName>
</protein>
<dbReference type="EMBL" id="PDSK01000057">
    <property type="protein sequence ID" value="PIE35178.1"/>
    <property type="molecule type" value="Genomic_DNA"/>
</dbReference>
<evidence type="ECO:0000256" key="2">
    <source>
        <dbReference type="ARBA" id="ARBA00022679"/>
    </source>
</evidence>
<dbReference type="GO" id="GO:0016757">
    <property type="term" value="F:glycosyltransferase activity"/>
    <property type="evidence" value="ECO:0007669"/>
    <property type="project" value="UniProtKB-KW"/>
</dbReference>
<dbReference type="SUPFAM" id="SSF52418">
    <property type="entry name" value="Nucleoside phosphorylase/phosphoribosyltransferase catalytic domain"/>
    <property type="match status" value="1"/>
</dbReference>
<gene>
    <name evidence="3" type="ORF">CSA56_05290</name>
</gene>
<sequence length="114" mass="12981">MNDQQKGVKRDIILANSAASLYADGKSTDIREGAQLAVESIDSGAALEVLNHSCEFTQSLKLLFVKNYFTTKAQRTQRLLFREQFFSSVQSQKHYSPHVRHNEYISLWLCGKNL</sequence>
<dbReference type="AlphaFoldDB" id="A0A2G6KHL8"/>
<evidence type="ECO:0000313" key="3">
    <source>
        <dbReference type="EMBL" id="PIE35178.1"/>
    </source>
</evidence>
<dbReference type="InterPro" id="IPR035902">
    <property type="entry name" value="Nuc_phospho_transferase"/>
</dbReference>
<keyword evidence="2" id="KW-0808">Transferase</keyword>
<dbReference type="Gene3D" id="3.40.1030.10">
    <property type="entry name" value="Nucleoside phosphorylase/phosphoribosyltransferase catalytic domain"/>
    <property type="match status" value="1"/>
</dbReference>
<organism evidence="3 4">
    <name type="scientific">candidate division KSB3 bacterium</name>
    <dbReference type="NCBI Taxonomy" id="2044937"/>
    <lineage>
        <taxon>Bacteria</taxon>
        <taxon>candidate division KSB3</taxon>
    </lineage>
</organism>
<evidence type="ECO:0000256" key="1">
    <source>
        <dbReference type="ARBA" id="ARBA00022676"/>
    </source>
</evidence>
<reference evidence="3 4" key="1">
    <citation type="submission" date="2017-10" db="EMBL/GenBank/DDBJ databases">
        <title>Novel microbial diversity and functional potential in the marine mammal oral microbiome.</title>
        <authorList>
            <person name="Dudek N.K."/>
            <person name="Sun C.L."/>
            <person name="Burstein D."/>
            <person name="Kantor R.S."/>
            <person name="Aliaga Goltsman D.S."/>
            <person name="Bik E.M."/>
            <person name="Thomas B.C."/>
            <person name="Banfield J.F."/>
            <person name="Relman D.A."/>
        </authorList>
    </citation>
    <scope>NUCLEOTIDE SEQUENCE [LARGE SCALE GENOMIC DNA]</scope>
    <source>
        <strain evidence="3">DOLJORAL78_47_16</strain>
    </source>
</reference>
<name>A0A2G6KHL8_9BACT</name>
<accession>A0A2G6KHL8</accession>
<comment type="caution">
    <text evidence="3">The sequence shown here is derived from an EMBL/GenBank/DDBJ whole genome shotgun (WGS) entry which is preliminary data.</text>
</comment>
<dbReference type="Proteomes" id="UP000230821">
    <property type="component" value="Unassembled WGS sequence"/>
</dbReference>
<proteinExistence type="predicted"/>